<dbReference type="EMBL" id="LK052284">
    <property type="protein sequence ID" value="CDY72622.1"/>
    <property type="molecule type" value="Genomic_DNA"/>
</dbReference>
<reference evidence="1" key="2">
    <citation type="submission" date="2014-06" db="EMBL/GenBank/DDBJ databases">
        <authorList>
            <person name="Genoscope - CEA"/>
        </authorList>
    </citation>
    <scope>NUCLEOTIDE SEQUENCE</scope>
</reference>
<feature type="non-terminal residue" evidence="1">
    <location>
        <position position="14"/>
    </location>
</feature>
<organism evidence="1">
    <name type="scientific">Brassica napus</name>
    <name type="common">Rape</name>
    <dbReference type="NCBI Taxonomy" id="3708"/>
    <lineage>
        <taxon>Eukaryota</taxon>
        <taxon>Viridiplantae</taxon>
        <taxon>Streptophyta</taxon>
        <taxon>Embryophyta</taxon>
        <taxon>Tracheophyta</taxon>
        <taxon>Spermatophyta</taxon>
        <taxon>Magnoliopsida</taxon>
        <taxon>eudicotyledons</taxon>
        <taxon>Gunneridae</taxon>
        <taxon>Pentapetalae</taxon>
        <taxon>rosids</taxon>
        <taxon>malvids</taxon>
        <taxon>Brassicales</taxon>
        <taxon>Brassicaceae</taxon>
        <taxon>Brassiceae</taxon>
        <taxon>Brassica</taxon>
    </lineage>
</organism>
<sequence length="14" mass="1453">MGSNMYPSASASLH</sequence>
<reference evidence="1" key="1">
    <citation type="journal article" date="2014" name="Science">
        <title>Plant genetics. Early allopolyploid evolution in the post-Neolithic Brassica napus oilseed genome.</title>
        <authorList>
            <person name="Chalhoub B."/>
            <person name="Denoeud F."/>
            <person name="Liu S."/>
            <person name="Parkin I.A."/>
            <person name="Tang H."/>
            <person name="Wang X."/>
            <person name="Chiquet J."/>
            <person name="Belcram H."/>
            <person name="Tong C."/>
            <person name="Samans B."/>
            <person name="Correa M."/>
            <person name="Da Silva C."/>
            <person name="Just J."/>
            <person name="Falentin C."/>
            <person name="Koh C.S."/>
            <person name="Le Clainche I."/>
            <person name="Bernard M."/>
            <person name="Bento P."/>
            <person name="Noel B."/>
            <person name="Labadie K."/>
            <person name="Alberti A."/>
            <person name="Charles M."/>
            <person name="Arnaud D."/>
            <person name="Guo H."/>
            <person name="Daviaud C."/>
            <person name="Alamery S."/>
            <person name="Jabbari K."/>
            <person name="Zhao M."/>
            <person name="Edger P.P."/>
            <person name="Chelaifa H."/>
            <person name="Tack D."/>
            <person name="Lassalle G."/>
            <person name="Mestiri I."/>
            <person name="Schnel N."/>
            <person name="Le Paslier M.C."/>
            <person name="Fan G."/>
            <person name="Renault V."/>
            <person name="Bayer P.E."/>
            <person name="Golicz A.A."/>
            <person name="Manoli S."/>
            <person name="Lee T.H."/>
            <person name="Thi V.H."/>
            <person name="Chalabi S."/>
            <person name="Hu Q."/>
            <person name="Fan C."/>
            <person name="Tollenaere R."/>
            <person name="Lu Y."/>
            <person name="Battail C."/>
            <person name="Shen J."/>
            <person name="Sidebottom C.H."/>
            <person name="Wang X."/>
            <person name="Canaguier A."/>
            <person name="Chauveau A."/>
            <person name="Berard A."/>
            <person name="Deniot G."/>
            <person name="Guan M."/>
            <person name="Liu Z."/>
            <person name="Sun F."/>
            <person name="Lim Y.P."/>
            <person name="Lyons E."/>
            <person name="Town C.D."/>
            <person name="Bancroft I."/>
            <person name="Wang X."/>
            <person name="Meng J."/>
            <person name="Ma J."/>
            <person name="Pires J.C."/>
            <person name="King G.J."/>
            <person name="Brunel D."/>
            <person name="Delourme R."/>
            <person name="Renard M."/>
            <person name="Aury J.M."/>
            <person name="Adams K.L."/>
            <person name="Batley J."/>
            <person name="Snowdon R.J."/>
            <person name="Tost J."/>
            <person name="Edwards D."/>
            <person name="Zhou Y."/>
            <person name="Hua W."/>
            <person name="Sharpe A.G."/>
            <person name="Paterson A.H."/>
            <person name="Guan C."/>
            <person name="Wincker P."/>
        </authorList>
    </citation>
    <scope>NUCLEOTIDE SEQUENCE [LARGE SCALE GENOMIC DNA]</scope>
</reference>
<proteinExistence type="predicted"/>
<dbReference type="PaxDb" id="3708-A0A078K3Z3"/>
<evidence type="ECO:0000313" key="1">
    <source>
        <dbReference type="EMBL" id="CDY72622.1"/>
    </source>
</evidence>
<gene>
    <name evidence="1" type="primary">BnaAnng41700D</name>
    <name evidence="1" type="ORF">GSBRNA2T00034040001</name>
</gene>
<protein>
    <submittedName>
        <fullName evidence="1">BnaAnng41700D protein</fullName>
    </submittedName>
</protein>
<accession>A0A078K3Z3</accession>
<name>A0A078K3Z3_BRANA</name>